<comment type="catalytic activity">
    <reaction evidence="16 17">
        <text>di-trans,octa-cis-undecaprenyl diphosphate + H2O = di-trans,octa-cis-undecaprenyl phosphate + phosphate + H(+)</text>
        <dbReference type="Rhea" id="RHEA:28094"/>
        <dbReference type="ChEBI" id="CHEBI:15377"/>
        <dbReference type="ChEBI" id="CHEBI:15378"/>
        <dbReference type="ChEBI" id="CHEBI:43474"/>
        <dbReference type="ChEBI" id="CHEBI:58405"/>
        <dbReference type="ChEBI" id="CHEBI:60392"/>
        <dbReference type="EC" id="3.6.1.27"/>
    </reaction>
</comment>
<keyword evidence="8 17" id="KW-0133">Cell shape</keyword>
<comment type="miscellaneous">
    <text evidence="17">Bacitracin is thought to be involved in the inhibition of peptidoglycan synthesis by sequestering undecaprenyl diphosphate, thereby reducing the pool of lipid carrier available.</text>
</comment>
<evidence type="ECO:0000313" key="19">
    <source>
        <dbReference type="Proteomes" id="UP000318065"/>
    </source>
</evidence>
<comment type="subcellular location">
    <subcellularLocation>
        <location evidence="1 17">Cell membrane</location>
        <topology evidence="1 17">Multi-pass membrane protein</topology>
    </subcellularLocation>
</comment>
<evidence type="ECO:0000256" key="10">
    <source>
        <dbReference type="ARBA" id="ARBA00022989"/>
    </source>
</evidence>
<sequence>MLELLQAVLLGVVQGLTEFLPVSSSGHLLLGQYFLGLDQDRFGLSFDVALHLGTLVAVVVFFRRDLLRMAAAFLRSLGGGRDLADPDQRLAYLVLAATVPAALIGYLWEDFFETAVRSPWVVVFNLAFVGLLFLVAEAVGRKSRRAEKMGFAEAVGIGLAQAAALVPGVSRSGATITLGLLFGLRREEAARFSFLMSAPIIAGAGTLQLGEVLAEGLGPEQALMFVVGFLSSAVVGYLAIRFFISFVARYSLRAFAYYRFGLAAFVAVLLLF</sequence>
<dbReference type="GO" id="GO:0009252">
    <property type="term" value="P:peptidoglycan biosynthetic process"/>
    <property type="evidence" value="ECO:0007669"/>
    <property type="project" value="UniProtKB-KW"/>
</dbReference>
<evidence type="ECO:0000256" key="11">
    <source>
        <dbReference type="ARBA" id="ARBA00023136"/>
    </source>
</evidence>
<evidence type="ECO:0000256" key="2">
    <source>
        <dbReference type="ARBA" id="ARBA00010621"/>
    </source>
</evidence>
<evidence type="ECO:0000256" key="15">
    <source>
        <dbReference type="ARBA" id="ARBA00032932"/>
    </source>
</evidence>
<evidence type="ECO:0000256" key="4">
    <source>
        <dbReference type="ARBA" id="ARBA00021581"/>
    </source>
</evidence>
<dbReference type="GO" id="GO:0050380">
    <property type="term" value="F:undecaprenyl-diphosphatase activity"/>
    <property type="evidence" value="ECO:0007669"/>
    <property type="project" value="UniProtKB-UniRule"/>
</dbReference>
<name>A0A510HFG8_9ACTN</name>
<evidence type="ECO:0000256" key="7">
    <source>
        <dbReference type="ARBA" id="ARBA00022801"/>
    </source>
</evidence>
<feature type="transmembrane region" description="Helical" evidence="17">
    <location>
        <begin position="120"/>
        <end position="139"/>
    </location>
</feature>
<keyword evidence="13 17" id="KW-0961">Cell wall biogenesis/degradation</keyword>
<evidence type="ECO:0000256" key="3">
    <source>
        <dbReference type="ARBA" id="ARBA00012374"/>
    </source>
</evidence>
<comment type="similarity">
    <text evidence="2 17">Belongs to the UppP family.</text>
</comment>
<dbReference type="GO" id="GO:0046677">
    <property type="term" value="P:response to antibiotic"/>
    <property type="evidence" value="ECO:0007669"/>
    <property type="project" value="UniProtKB-UniRule"/>
</dbReference>
<feature type="transmembrane region" description="Helical" evidence="17">
    <location>
        <begin position="90"/>
        <end position="108"/>
    </location>
</feature>
<dbReference type="PANTHER" id="PTHR30622">
    <property type="entry name" value="UNDECAPRENYL-DIPHOSPHATASE"/>
    <property type="match status" value="1"/>
</dbReference>
<feature type="transmembrane region" description="Helical" evidence="17">
    <location>
        <begin position="189"/>
        <end position="210"/>
    </location>
</feature>
<feature type="transmembrane region" description="Helical" evidence="17">
    <location>
        <begin position="222"/>
        <end position="244"/>
    </location>
</feature>
<dbReference type="Proteomes" id="UP000318065">
    <property type="component" value="Chromosome"/>
</dbReference>
<evidence type="ECO:0000256" key="1">
    <source>
        <dbReference type="ARBA" id="ARBA00004651"/>
    </source>
</evidence>
<evidence type="ECO:0000256" key="5">
    <source>
        <dbReference type="ARBA" id="ARBA00022475"/>
    </source>
</evidence>
<protein>
    <recommendedName>
        <fullName evidence="4 17">Undecaprenyl-diphosphatase</fullName>
        <ecNumber evidence="3 17">3.6.1.27</ecNumber>
    </recommendedName>
    <alternativeName>
        <fullName evidence="15 17">Bacitracin resistance protein</fullName>
    </alternativeName>
    <alternativeName>
        <fullName evidence="14 17">Undecaprenyl pyrophosphate phosphatase</fullName>
    </alternativeName>
</protein>
<proteinExistence type="inferred from homology"/>
<evidence type="ECO:0000313" key="18">
    <source>
        <dbReference type="EMBL" id="BBL78701.1"/>
    </source>
</evidence>
<dbReference type="GO" id="GO:0071555">
    <property type="term" value="P:cell wall organization"/>
    <property type="evidence" value="ECO:0007669"/>
    <property type="project" value="UniProtKB-KW"/>
</dbReference>
<accession>A0A510HFG8</accession>
<dbReference type="GO" id="GO:0008360">
    <property type="term" value="P:regulation of cell shape"/>
    <property type="evidence" value="ECO:0007669"/>
    <property type="project" value="UniProtKB-KW"/>
</dbReference>
<dbReference type="Pfam" id="PF02673">
    <property type="entry name" value="BacA"/>
    <property type="match status" value="1"/>
</dbReference>
<evidence type="ECO:0000256" key="14">
    <source>
        <dbReference type="ARBA" id="ARBA00032707"/>
    </source>
</evidence>
<keyword evidence="9 17" id="KW-0573">Peptidoglycan synthesis</keyword>
<dbReference type="AlphaFoldDB" id="A0A510HFG8"/>
<keyword evidence="12 17" id="KW-0046">Antibiotic resistance</keyword>
<evidence type="ECO:0000256" key="17">
    <source>
        <dbReference type="HAMAP-Rule" id="MF_01006"/>
    </source>
</evidence>
<feature type="transmembrane region" description="Helical" evidence="17">
    <location>
        <begin position="250"/>
        <end position="271"/>
    </location>
</feature>
<evidence type="ECO:0000256" key="9">
    <source>
        <dbReference type="ARBA" id="ARBA00022984"/>
    </source>
</evidence>
<dbReference type="RefSeq" id="WP_172620638.1">
    <property type="nucleotide sequence ID" value="NZ_AP019791.1"/>
</dbReference>
<organism evidence="18 19">
    <name type="scientific">Rubrobacter xylanophilus</name>
    <dbReference type="NCBI Taxonomy" id="49319"/>
    <lineage>
        <taxon>Bacteria</taxon>
        <taxon>Bacillati</taxon>
        <taxon>Actinomycetota</taxon>
        <taxon>Rubrobacteria</taxon>
        <taxon>Rubrobacterales</taxon>
        <taxon>Rubrobacteraceae</taxon>
        <taxon>Rubrobacter</taxon>
    </lineage>
</organism>
<dbReference type="InterPro" id="IPR003824">
    <property type="entry name" value="UppP"/>
</dbReference>
<feature type="transmembrane region" description="Helical" evidence="17">
    <location>
        <begin position="43"/>
        <end position="62"/>
    </location>
</feature>
<keyword evidence="6 17" id="KW-0812">Transmembrane</keyword>
<dbReference type="HAMAP" id="MF_01006">
    <property type="entry name" value="Undec_diphosphatase"/>
    <property type="match status" value="1"/>
</dbReference>
<dbReference type="EC" id="3.6.1.27" evidence="3 17"/>
<keyword evidence="5 17" id="KW-1003">Cell membrane</keyword>
<keyword evidence="10 17" id="KW-1133">Transmembrane helix</keyword>
<keyword evidence="7 17" id="KW-0378">Hydrolase</keyword>
<evidence type="ECO:0000256" key="12">
    <source>
        <dbReference type="ARBA" id="ARBA00023251"/>
    </source>
</evidence>
<gene>
    <name evidence="17 18" type="primary">uppP</name>
    <name evidence="18" type="ORF">RxyAA322_05550</name>
</gene>
<keyword evidence="19" id="KW-1185">Reference proteome</keyword>
<keyword evidence="11 17" id="KW-0472">Membrane</keyword>
<reference evidence="18" key="1">
    <citation type="journal article" date="2019" name="Microbiol. Resour. Announc.">
        <title>Complete Genome Sequence of Rubrobacter xylanophilus Strain AA3-22, Isolated from Arima Onsen in Japan.</title>
        <authorList>
            <person name="Tomariguchi N."/>
            <person name="Miyazaki K."/>
        </authorList>
    </citation>
    <scope>NUCLEOTIDE SEQUENCE [LARGE SCALE GENOMIC DNA]</scope>
    <source>
        <strain evidence="18">AA3-22</strain>
    </source>
</reference>
<evidence type="ECO:0000256" key="13">
    <source>
        <dbReference type="ARBA" id="ARBA00023316"/>
    </source>
</evidence>
<evidence type="ECO:0000256" key="6">
    <source>
        <dbReference type="ARBA" id="ARBA00022692"/>
    </source>
</evidence>
<comment type="function">
    <text evidence="17">Catalyzes the dephosphorylation of undecaprenyl diphosphate (UPP). Confers resistance to bacitracin.</text>
</comment>
<dbReference type="PANTHER" id="PTHR30622:SF4">
    <property type="entry name" value="UNDECAPRENYL-DIPHOSPHATASE"/>
    <property type="match status" value="1"/>
</dbReference>
<evidence type="ECO:0000256" key="8">
    <source>
        <dbReference type="ARBA" id="ARBA00022960"/>
    </source>
</evidence>
<evidence type="ECO:0000256" key="16">
    <source>
        <dbReference type="ARBA" id="ARBA00047594"/>
    </source>
</evidence>
<dbReference type="GO" id="GO:0005886">
    <property type="term" value="C:plasma membrane"/>
    <property type="evidence" value="ECO:0007669"/>
    <property type="project" value="UniProtKB-SubCell"/>
</dbReference>
<dbReference type="NCBIfam" id="TIGR00753">
    <property type="entry name" value="undec_PP_bacA"/>
    <property type="match status" value="1"/>
</dbReference>
<dbReference type="EMBL" id="AP019791">
    <property type="protein sequence ID" value="BBL78701.1"/>
    <property type="molecule type" value="Genomic_DNA"/>
</dbReference>